<evidence type="ECO:0000313" key="1">
    <source>
        <dbReference type="EMBL" id="KAJ8118216.1"/>
    </source>
</evidence>
<proteinExistence type="predicted"/>
<organism evidence="1 2">
    <name type="scientific">Boeremia exigua</name>
    <dbReference type="NCBI Taxonomy" id="749465"/>
    <lineage>
        <taxon>Eukaryota</taxon>
        <taxon>Fungi</taxon>
        <taxon>Dikarya</taxon>
        <taxon>Ascomycota</taxon>
        <taxon>Pezizomycotina</taxon>
        <taxon>Dothideomycetes</taxon>
        <taxon>Pleosporomycetidae</taxon>
        <taxon>Pleosporales</taxon>
        <taxon>Pleosporineae</taxon>
        <taxon>Didymellaceae</taxon>
        <taxon>Boeremia</taxon>
    </lineage>
</organism>
<accession>A0ACC2ISP8</accession>
<protein>
    <submittedName>
        <fullName evidence="1">Uncharacterized protein</fullName>
    </submittedName>
</protein>
<gene>
    <name evidence="1" type="ORF">OPT61_g762</name>
</gene>
<comment type="caution">
    <text evidence="1">The sequence shown here is derived from an EMBL/GenBank/DDBJ whole genome shotgun (WGS) entry which is preliminary data.</text>
</comment>
<keyword evidence="2" id="KW-1185">Reference proteome</keyword>
<sequence length="267" mass="30862">MFEDSQKIQPPFFRLPAELRNRIYMDVLGDLSNAFSCFGGVTYVQHRPISLWFVNRQIYRETQLLPYSMNSITAGPSTKFKEWMGRRTQDQLRAISRLHFVLDTYFFIEKKKLEGELTKLGYGRISTLVLDSLLHEQLAFPELSGLQHILLELRSRVSVDELKQQIEILQEAKMQIKALNPQAEVTVHLDYLWHDLLSPVIWTSPDSWTAGVRITQCGQLIGGEERSTSDNLKQKGPPQPMFSDVETRDGMRRIWHSAIKSRNLGNL</sequence>
<evidence type="ECO:0000313" key="2">
    <source>
        <dbReference type="Proteomes" id="UP001153331"/>
    </source>
</evidence>
<name>A0ACC2ISP8_9PLEO</name>
<reference evidence="1" key="1">
    <citation type="submission" date="2022-11" db="EMBL/GenBank/DDBJ databases">
        <title>Genome Sequence of Boeremia exigua.</title>
        <authorList>
            <person name="Buettner E."/>
        </authorList>
    </citation>
    <scope>NUCLEOTIDE SEQUENCE</scope>
    <source>
        <strain evidence="1">CU02</strain>
    </source>
</reference>
<dbReference type="Proteomes" id="UP001153331">
    <property type="component" value="Unassembled WGS sequence"/>
</dbReference>
<dbReference type="EMBL" id="JAPHNI010000026">
    <property type="protein sequence ID" value="KAJ8118216.1"/>
    <property type="molecule type" value="Genomic_DNA"/>
</dbReference>